<organism evidence="1 2">
    <name type="scientific">Pseudorhizobium pelagicum</name>
    <dbReference type="NCBI Taxonomy" id="1509405"/>
    <lineage>
        <taxon>Bacteria</taxon>
        <taxon>Pseudomonadati</taxon>
        <taxon>Pseudomonadota</taxon>
        <taxon>Alphaproteobacteria</taxon>
        <taxon>Hyphomicrobiales</taxon>
        <taxon>Rhizobiaceae</taxon>
        <taxon>Rhizobium/Agrobacterium group</taxon>
        <taxon>Pseudorhizobium</taxon>
    </lineage>
</organism>
<proteinExistence type="predicted"/>
<protein>
    <submittedName>
        <fullName evidence="1">Uncharacterized protein</fullName>
    </submittedName>
</protein>
<accession>A0A922NXB5</accession>
<evidence type="ECO:0000313" key="2">
    <source>
        <dbReference type="Proteomes" id="UP000052167"/>
    </source>
</evidence>
<reference evidence="1 2" key="1">
    <citation type="submission" date="2014-06" db="EMBL/GenBank/DDBJ databases">
        <title>Rhizobium pelagicum/R2-400B4.</title>
        <authorList>
            <person name="Kimes N.E."/>
            <person name="Lopez-Perez M."/>
        </authorList>
    </citation>
    <scope>NUCLEOTIDE SEQUENCE [LARGE SCALE GENOMIC DNA]</scope>
    <source>
        <strain evidence="1 2">R2-400B4</strain>
    </source>
</reference>
<dbReference type="Proteomes" id="UP000052167">
    <property type="component" value="Unassembled WGS sequence"/>
</dbReference>
<keyword evidence="2" id="KW-1185">Reference proteome</keyword>
<dbReference type="RefSeq" id="WP_037189660.1">
    <property type="nucleotide sequence ID" value="NZ_JOKJ01000019.1"/>
</dbReference>
<comment type="caution">
    <text evidence="1">The sequence shown here is derived from an EMBL/GenBank/DDBJ whole genome shotgun (WGS) entry which is preliminary data.</text>
</comment>
<dbReference type="EMBL" id="JOKJ01000019">
    <property type="protein sequence ID" value="KEQ05546.1"/>
    <property type="molecule type" value="Genomic_DNA"/>
</dbReference>
<sequence>MLAECNAVFLFIAELTGSFQPGSGTEQDKIECGKQDYIRNFQLDLNLHDEDDRKDMHENVWLSRLYRELDTYFNVPSDKTARALAVDPESNRYRYSTFQWQVPIELDASASMLQYEGLLTGDKRLLEMTNVIGDTLQDPWKLEGMSRQMLKKAATPMLYGSSQACHELWQDNNIPYTTDDIALYNKEMAEGPFGVANLLKEFIINNAAPKSEMEVHIWGEKFKISCNRFRNVGEQTKAYKIWDTLDERYNIILHTDTKRVPDLEQFKRYFMTLLIF</sequence>
<evidence type="ECO:0000313" key="1">
    <source>
        <dbReference type="EMBL" id="KEQ05546.1"/>
    </source>
</evidence>
<gene>
    <name evidence="1" type="ORF">GV68_08430</name>
</gene>
<dbReference type="AlphaFoldDB" id="A0A922NXB5"/>
<name>A0A922NXB5_9HYPH</name>